<feature type="region of interest" description="Disordered" evidence="1">
    <location>
        <begin position="1"/>
        <end position="22"/>
    </location>
</feature>
<dbReference type="SUPFAM" id="SSF56801">
    <property type="entry name" value="Acetyl-CoA synthetase-like"/>
    <property type="match status" value="1"/>
</dbReference>
<dbReference type="AlphaFoldDB" id="A0A402DUU3"/>
<dbReference type="Proteomes" id="UP000289954">
    <property type="component" value="Unassembled WGS sequence"/>
</dbReference>
<protein>
    <recommendedName>
        <fullName evidence="2">AMP-dependent synthetase/ligase domain-containing protein</fullName>
    </recommendedName>
</protein>
<dbReference type="PANTHER" id="PTHR36932:SF1">
    <property type="entry name" value="CAPSULAR POLYSACCHARIDE BIOSYNTHESIS PROTEIN"/>
    <property type="match status" value="1"/>
</dbReference>
<dbReference type="Pfam" id="PF00501">
    <property type="entry name" value="AMP-binding"/>
    <property type="match status" value="1"/>
</dbReference>
<dbReference type="OrthoDB" id="580775at2"/>
<feature type="region of interest" description="Disordered" evidence="1">
    <location>
        <begin position="487"/>
        <end position="516"/>
    </location>
</feature>
<dbReference type="PANTHER" id="PTHR36932">
    <property type="entry name" value="CAPSULAR POLYSACCHARIDE BIOSYNTHESIS PROTEIN"/>
    <property type="match status" value="1"/>
</dbReference>
<dbReference type="Gene3D" id="3.40.50.12780">
    <property type="entry name" value="N-terminal domain of ligase-like"/>
    <property type="match status" value="1"/>
</dbReference>
<reference evidence="3 4" key="1">
    <citation type="submission" date="2019-01" db="EMBL/GenBank/DDBJ databases">
        <title>Draft genome sequence of Cellulomonas takizawaensis strain TKZ-21.</title>
        <authorList>
            <person name="Yamamura H."/>
            <person name="Hayashi T."/>
            <person name="Hamada M."/>
            <person name="Serisawa Y."/>
            <person name="Matsuyama K."/>
            <person name="Nakagawa Y."/>
            <person name="Otoguro M."/>
            <person name="Yanagida F."/>
            <person name="Hayakawa M."/>
        </authorList>
    </citation>
    <scope>NUCLEOTIDE SEQUENCE [LARGE SCALE GENOMIC DNA]</scope>
    <source>
        <strain evidence="3 4">NBRC12680</strain>
    </source>
</reference>
<dbReference type="InterPro" id="IPR000873">
    <property type="entry name" value="AMP-dep_synth/lig_dom"/>
</dbReference>
<keyword evidence="4" id="KW-1185">Reference proteome</keyword>
<name>A0A402DUU3_9CELL</name>
<evidence type="ECO:0000313" key="4">
    <source>
        <dbReference type="Proteomes" id="UP000289954"/>
    </source>
</evidence>
<proteinExistence type="predicted"/>
<gene>
    <name evidence="3" type="ORF">CBZ_29020</name>
</gene>
<organism evidence="3 4">
    <name type="scientific">Cellulomonas biazotea</name>
    <dbReference type="NCBI Taxonomy" id="1709"/>
    <lineage>
        <taxon>Bacteria</taxon>
        <taxon>Bacillati</taxon>
        <taxon>Actinomycetota</taxon>
        <taxon>Actinomycetes</taxon>
        <taxon>Micrococcales</taxon>
        <taxon>Cellulomonadaceae</taxon>
        <taxon>Cellulomonas</taxon>
    </lineage>
</organism>
<dbReference type="RefSeq" id="WP_130782474.1">
    <property type="nucleotide sequence ID" value="NZ_BIMR01000267.1"/>
</dbReference>
<evidence type="ECO:0000259" key="2">
    <source>
        <dbReference type="Pfam" id="PF00501"/>
    </source>
</evidence>
<evidence type="ECO:0000313" key="3">
    <source>
        <dbReference type="EMBL" id="GCE77846.1"/>
    </source>
</evidence>
<feature type="domain" description="AMP-dependent synthetase/ligase" evidence="2">
    <location>
        <begin position="292"/>
        <end position="366"/>
    </location>
</feature>
<dbReference type="InterPro" id="IPR053158">
    <property type="entry name" value="CapK_Type1_Caps_Biosynth"/>
</dbReference>
<dbReference type="InterPro" id="IPR042099">
    <property type="entry name" value="ANL_N_sf"/>
</dbReference>
<feature type="compositionally biased region" description="Pro residues" evidence="1">
    <location>
        <begin position="499"/>
        <end position="508"/>
    </location>
</feature>
<comment type="caution">
    <text evidence="3">The sequence shown here is derived from an EMBL/GenBank/DDBJ whole genome shotgun (WGS) entry which is preliminary data.</text>
</comment>
<dbReference type="EMBL" id="BIMR01000267">
    <property type="protein sequence ID" value="GCE77846.1"/>
    <property type="molecule type" value="Genomic_DNA"/>
</dbReference>
<evidence type="ECO:0000256" key="1">
    <source>
        <dbReference type="SAM" id="MobiDB-lite"/>
    </source>
</evidence>
<sequence>MRTTDGTPGTPPDPTPDLTVLVPDPALDEYAPMGSVALTDAERWPTLDAAGLARVDGWREHRSAPVWVHATGDRLRPDDLDALADAASRLTTEPAAGPPDEPAWVADLVARVHRTVPRWRRAAREGRSGPTTPLRDLPTTSRADLADAAAHVPLDVPLDRVLEGSSSGHTGAALLVPLHPVSVAADLVLLQHLVAAAGGDWRPDPARLGLANVVDQRASFTYVSAMTAFGRGPDDPAPVMARVNLHPSVWRADGDRERYLAAADPQVLSTSTLPLLRLLDLAADGLALHPVAVVNGATDLPPAVRDAVRRTWGCPVLDLYGLRETGPVAVSSDGDGHVVVPRRVWVEVLDDAGRPVPDGERGEVVVTVDENPYLPLLRYRTGDTAALVRDARGTVLVGLQGRAPVAFVAADGRASSSIDATQLLQAYGLAAWELDQDAAGDVRLRALPLVGLGVEPETTARAAADAVARWLGRPVDVQVVRDAAALGPGKPRRFRSAAAPPPTAPSRPPTSGKDRP</sequence>
<accession>A0A402DUU3</accession>